<reference evidence="3" key="1">
    <citation type="submission" date="2010-05" db="EMBL/GenBank/DDBJ databases">
        <title>The genome sequence of Magnaporthe poae strain ATCC 64411.</title>
        <authorList>
            <person name="Ma L.-J."/>
            <person name="Dead R."/>
            <person name="Young S."/>
            <person name="Zeng Q."/>
            <person name="Koehrsen M."/>
            <person name="Alvarado L."/>
            <person name="Berlin A."/>
            <person name="Chapman S.B."/>
            <person name="Chen Z."/>
            <person name="Freedman E."/>
            <person name="Gellesch M."/>
            <person name="Goldberg J."/>
            <person name="Griggs A."/>
            <person name="Gujja S."/>
            <person name="Heilman E.R."/>
            <person name="Heiman D."/>
            <person name="Hepburn T."/>
            <person name="Howarth C."/>
            <person name="Jen D."/>
            <person name="Larson L."/>
            <person name="Mehta T."/>
            <person name="Neiman D."/>
            <person name="Pearson M."/>
            <person name="Roberts A."/>
            <person name="Saif S."/>
            <person name="Shea T."/>
            <person name="Shenoy N."/>
            <person name="Sisk P."/>
            <person name="Stolte C."/>
            <person name="Sykes S."/>
            <person name="Walk T."/>
            <person name="White J."/>
            <person name="Yandava C."/>
            <person name="Haas B."/>
            <person name="Nusbaum C."/>
            <person name="Birren B."/>
        </authorList>
    </citation>
    <scope>NUCLEOTIDE SEQUENCE [LARGE SCALE GENOMIC DNA]</scope>
    <source>
        <strain evidence="3">ATCC 64411 / 73-15</strain>
    </source>
</reference>
<reference evidence="2" key="5">
    <citation type="submission" date="2015-06" db="UniProtKB">
        <authorList>
            <consortium name="EnsemblFungi"/>
        </authorList>
    </citation>
    <scope>IDENTIFICATION</scope>
    <source>
        <strain evidence="2">ATCC 64411</strain>
    </source>
</reference>
<dbReference type="EnsemblFungi" id="MAPG_08520T0">
    <property type="protein sequence ID" value="MAPG_08520T0"/>
    <property type="gene ID" value="MAPG_08520"/>
</dbReference>
<dbReference type="SUPFAM" id="SSF56112">
    <property type="entry name" value="Protein kinase-like (PK-like)"/>
    <property type="match status" value="1"/>
</dbReference>
<name>A0A0C4E7K7_MAGP6</name>
<reference evidence="2" key="4">
    <citation type="journal article" date="2015" name="G3 (Bethesda)">
        <title>Genome sequences of three phytopathogenic species of the Magnaporthaceae family of fungi.</title>
        <authorList>
            <person name="Okagaki L.H."/>
            <person name="Nunes C.C."/>
            <person name="Sailsbery J."/>
            <person name="Clay B."/>
            <person name="Brown D."/>
            <person name="John T."/>
            <person name="Oh Y."/>
            <person name="Young N."/>
            <person name="Fitzgerald M."/>
            <person name="Haas B.J."/>
            <person name="Zeng Q."/>
            <person name="Young S."/>
            <person name="Adiconis X."/>
            <person name="Fan L."/>
            <person name="Levin J.Z."/>
            <person name="Mitchell T.K."/>
            <person name="Okubara P.A."/>
            <person name="Farman M.L."/>
            <person name="Kohn L.M."/>
            <person name="Birren B."/>
            <person name="Ma L.-J."/>
            <person name="Dean R.A."/>
        </authorList>
    </citation>
    <scope>NUCLEOTIDE SEQUENCE</scope>
    <source>
        <strain evidence="2">ATCC 64411 / 73-15</strain>
    </source>
</reference>
<dbReference type="eggNOG" id="ENOG502SKQB">
    <property type="taxonomic scope" value="Eukaryota"/>
</dbReference>
<evidence type="ECO:0000313" key="1">
    <source>
        <dbReference type="EMBL" id="KLU89549.1"/>
    </source>
</evidence>
<accession>A0A0C4E7K7</accession>
<dbReference type="EMBL" id="GL876973">
    <property type="protein sequence ID" value="KLU89549.1"/>
    <property type="molecule type" value="Genomic_DNA"/>
</dbReference>
<dbReference type="Proteomes" id="UP000011715">
    <property type="component" value="Unassembled WGS sequence"/>
</dbReference>
<dbReference type="InterPro" id="IPR011009">
    <property type="entry name" value="Kinase-like_dom_sf"/>
</dbReference>
<organism evidence="2 3">
    <name type="scientific">Magnaporthiopsis poae (strain ATCC 64411 / 73-15)</name>
    <name type="common">Kentucky bluegrass fungus</name>
    <name type="synonym">Magnaporthe poae</name>
    <dbReference type="NCBI Taxonomy" id="644358"/>
    <lineage>
        <taxon>Eukaryota</taxon>
        <taxon>Fungi</taxon>
        <taxon>Dikarya</taxon>
        <taxon>Ascomycota</taxon>
        <taxon>Pezizomycotina</taxon>
        <taxon>Sordariomycetes</taxon>
        <taxon>Sordariomycetidae</taxon>
        <taxon>Magnaporthales</taxon>
        <taxon>Magnaporthaceae</taxon>
        <taxon>Magnaporthiopsis</taxon>
    </lineage>
</organism>
<sequence>MTSVRQVYNLEGEIAAFFSKTSVHREACDALATQLIGGDQVLPVPIQGNRSYTVYAGQALDHVVQFRPKSLPLNLETTSLAHRVFGDLAPEVSFKQQLGEDSTAAGQEPLLVYVMPRLPGITHIEFILAHGSPENSPENMARREVLVRDFARFFALVWKTPQEIEEAFRDSLAATCERELQELLTSLPDRFHPIISGTLASLPSIFALPMALAHKDLSPCKVMVHESSCRFAGVAGWDEAEVEPFGTNLKFVQDLMSKLHLEDGWTRYEDYDHLVSLFWETFTSEVGGLDKDTLKAIKAARVLGLLRTRGFTLRIAGYPTPAVPVKLDSDSGRYNLMILDGLLLDPATRFEELGELLG</sequence>
<gene>
    <name evidence="1" type="ORF">MAPG_08520</name>
</gene>
<dbReference type="AlphaFoldDB" id="A0A0C4E7K7"/>
<proteinExistence type="predicted"/>
<dbReference type="OrthoDB" id="5598852at2759"/>
<protein>
    <recommendedName>
        <fullName evidence="4">Aminoglycoside phosphotransferase domain-containing protein</fullName>
    </recommendedName>
</protein>
<reference evidence="1" key="2">
    <citation type="submission" date="2010-05" db="EMBL/GenBank/DDBJ databases">
        <title>The Genome Sequence of Magnaporthe poae strain ATCC 64411.</title>
        <authorList>
            <consortium name="The Broad Institute Genome Sequencing Platform"/>
            <consortium name="Broad Institute Genome Sequencing Center for Infectious Disease"/>
            <person name="Ma L.-J."/>
            <person name="Dead R."/>
            <person name="Young S."/>
            <person name="Zeng Q."/>
            <person name="Koehrsen M."/>
            <person name="Alvarado L."/>
            <person name="Berlin A."/>
            <person name="Chapman S.B."/>
            <person name="Chen Z."/>
            <person name="Freedman E."/>
            <person name="Gellesch M."/>
            <person name="Goldberg J."/>
            <person name="Griggs A."/>
            <person name="Gujja S."/>
            <person name="Heilman E.R."/>
            <person name="Heiman D."/>
            <person name="Hepburn T."/>
            <person name="Howarth C."/>
            <person name="Jen D."/>
            <person name="Larson L."/>
            <person name="Mehta T."/>
            <person name="Neiman D."/>
            <person name="Pearson M."/>
            <person name="Roberts A."/>
            <person name="Saif S."/>
            <person name="Shea T."/>
            <person name="Shenoy N."/>
            <person name="Sisk P."/>
            <person name="Stolte C."/>
            <person name="Sykes S."/>
            <person name="Walk T."/>
            <person name="White J."/>
            <person name="Yandava C."/>
            <person name="Haas B."/>
            <person name="Nusbaum C."/>
            <person name="Birren B."/>
        </authorList>
    </citation>
    <scope>NUCLEOTIDE SEQUENCE</scope>
    <source>
        <strain evidence="1">ATCC 64411</strain>
    </source>
</reference>
<evidence type="ECO:0008006" key="4">
    <source>
        <dbReference type="Google" id="ProtNLM"/>
    </source>
</evidence>
<keyword evidence="3" id="KW-1185">Reference proteome</keyword>
<dbReference type="STRING" id="644358.A0A0C4E7K7"/>
<evidence type="ECO:0000313" key="3">
    <source>
        <dbReference type="Proteomes" id="UP000011715"/>
    </source>
</evidence>
<dbReference type="EMBL" id="ADBL01002059">
    <property type="status" value="NOT_ANNOTATED_CDS"/>
    <property type="molecule type" value="Genomic_DNA"/>
</dbReference>
<dbReference type="VEuPathDB" id="FungiDB:MAPG_08520"/>
<evidence type="ECO:0000313" key="2">
    <source>
        <dbReference type="EnsemblFungi" id="MAPG_08520T0"/>
    </source>
</evidence>
<reference evidence="1" key="3">
    <citation type="submission" date="2011-03" db="EMBL/GenBank/DDBJ databases">
        <title>Annotation of Magnaporthe poae ATCC 64411.</title>
        <authorList>
            <person name="Ma L.-J."/>
            <person name="Dead R."/>
            <person name="Young S.K."/>
            <person name="Zeng Q."/>
            <person name="Gargeya S."/>
            <person name="Fitzgerald M."/>
            <person name="Haas B."/>
            <person name="Abouelleil A."/>
            <person name="Alvarado L."/>
            <person name="Arachchi H.M."/>
            <person name="Berlin A."/>
            <person name="Brown A."/>
            <person name="Chapman S.B."/>
            <person name="Chen Z."/>
            <person name="Dunbar C."/>
            <person name="Freedman E."/>
            <person name="Gearin G."/>
            <person name="Gellesch M."/>
            <person name="Goldberg J."/>
            <person name="Griggs A."/>
            <person name="Gujja S."/>
            <person name="Heiman D."/>
            <person name="Howarth C."/>
            <person name="Larson L."/>
            <person name="Lui A."/>
            <person name="MacDonald P.J.P."/>
            <person name="Mehta T."/>
            <person name="Montmayeur A."/>
            <person name="Murphy C."/>
            <person name="Neiman D."/>
            <person name="Pearson M."/>
            <person name="Priest M."/>
            <person name="Roberts A."/>
            <person name="Saif S."/>
            <person name="Shea T."/>
            <person name="Shenoy N."/>
            <person name="Sisk P."/>
            <person name="Stolte C."/>
            <person name="Sykes S."/>
            <person name="Yandava C."/>
            <person name="Wortman J."/>
            <person name="Nusbaum C."/>
            <person name="Birren B."/>
        </authorList>
    </citation>
    <scope>NUCLEOTIDE SEQUENCE</scope>
    <source>
        <strain evidence="1">ATCC 64411</strain>
    </source>
</reference>